<dbReference type="PANTHER" id="PTHR15710:SF74">
    <property type="entry name" value="RING-TYPE E3 UBIQUITIN TRANSFERASE-RELATED"/>
    <property type="match status" value="1"/>
</dbReference>
<sequence length="674" mass="70970">MNPPSSGGGDGSGEGNPSNSINSMAFCHECGIEIRPLMTPDPTCPHCNGQFVEIIDDNSAQDFEEEANHPFAAVGGGAFPGFSFHTAPLPGVRGGTASLPLSSVQGGGSPLAGGLGELLIAMASGAGRGADQNTHTSTSPNSDSNRNAPNDGGNERRSSESQSNTTRSGSTSFGPFGLQWNVQYGSGGGDPYQRAAQHQAEQNQRYQRPPTLSNFLRFAFGSGTTDDEQPSRNRQRHDDEYFHDDGMGGAGGIADGRHFNHDNRGRYHQPQQSPENESNHRSGTGGGNSDLPPELSALRNLFTGLFGEPGAQGTGGGGSLLDFLAAGAQVGGGGGGPRGQWGDYVLGQQGLDDIISQLMEQAQGSNAPPPATEDVIERLERFTIKDKERIEKAKNQDCPTCKDDFLPTSANEQQEESKDGKEKEAEAGEEEQQEDLISMPCGHIFHVDCLVPWLRLHGTCPVCRVSIAKPREEQTAGTTNNSGTANTNTSGSPAQTSSTPSNPTADPADSVPGSWPGPPNSFTSFFNQLSGQNIPRPEETIRVTHEPPNTTTTTYHPQPPASTTITSTSYSTPAPAPAPSAGGRSGTGLTDVEVVNSIVSSPPIVSDREEFFGSPRGEESPEHSRGRDEEGRENMREMLRRAAAARIQSGGGSGHGEEGTRSGKGPSLEPDELD</sequence>
<feature type="compositionally biased region" description="Basic and acidic residues" evidence="9">
    <location>
        <begin position="606"/>
        <end position="640"/>
    </location>
</feature>
<dbReference type="Pfam" id="PF14369">
    <property type="entry name" value="Zn_ribbon_19"/>
    <property type="match status" value="1"/>
</dbReference>
<evidence type="ECO:0000256" key="8">
    <source>
        <dbReference type="PROSITE-ProRule" id="PRU00175"/>
    </source>
</evidence>
<keyword evidence="6" id="KW-0833">Ubl conjugation pathway</keyword>
<dbReference type="Proteomes" id="UP000658997">
    <property type="component" value="Unassembled WGS sequence"/>
</dbReference>
<dbReference type="PROSITE" id="PS50089">
    <property type="entry name" value="ZF_RING_2"/>
    <property type="match status" value="1"/>
</dbReference>
<feature type="region of interest" description="Disordered" evidence="9">
    <location>
        <begin position="393"/>
        <end position="434"/>
    </location>
</feature>
<dbReference type="GO" id="GO:0008270">
    <property type="term" value="F:zinc ion binding"/>
    <property type="evidence" value="ECO:0007669"/>
    <property type="project" value="UniProtKB-KW"/>
</dbReference>
<dbReference type="InterPro" id="IPR001841">
    <property type="entry name" value="Znf_RING"/>
</dbReference>
<feature type="compositionally biased region" description="Basic and acidic residues" evidence="9">
    <location>
        <begin position="536"/>
        <end position="545"/>
    </location>
</feature>
<feature type="region of interest" description="Disordered" evidence="9">
    <location>
        <begin position="127"/>
        <end position="295"/>
    </location>
</feature>
<feature type="compositionally biased region" description="Basic and acidic residues" evidence="9">
    <location>
        <begin position="393"/>
        <end position="405"/>
    </location>
</feature>
<dbReference type="Gene3D" id="3.30.40.10">
    <property type="entry name" value="Zinc/RING finger domain, C3HC4 (zinc finger)"/>
    <property type="match status" value="1"/>
</dbReference>
<evidence type="ECO:0000256" key="6">
    <source>
        <dbReference type="ARBA" id="ARBA00022786"/>
    </source>
</evidence>
<dbReference type="InterPro" id="IPR039525">
    <property type="entry name" value="RNF126-like_zinc-ribbon"/>
</dbReference>
<feature type="compositionally biased region" description="Basic and acidic residues" evidence="9">
    <location>
        <begin position="255"/>
        <end position="265"/>
    </location>
</feature>
<feature type="compositionally biased region" description="Polar residues" evidence="9">
    <location>
        <begin position="520"/>
        <end position="533"/>
    </location>
</feature>
<evidence type="ECO:0000256" key="7">
    <source>
        <dbReference type="ARBA" id="ARBA00022833"/>
    </source>
</evidence>
<dbReference type="PANTHER" id="PTHR15710">
    <property type="entry name" value="E3 UBIQUITIN-PROTEIN LIGASE PRAJA"/>
    <property type="match status" value="1"/>
</dbReference>
<evidence type="ECO:0000259" key="10">
    <source>
        <dbReference type="PROSITE" id="PS50089"/>
    </source>
</evidence>
<comment type="catalytic activity">
    <reaction evidence="1">
        <text>S-ubiquitinyl-[E2 ubiquitin-conjugating enzyme]-L-cysteine + [acceptor protein]-L-lysine = [E2 ubiquitin-conjugating enzyme]-L-cysteine + N(6)-ubiquitinyl-[acceptor protein]-L-lysine.</text>
        <dbReference type="EC" id="2.3.2.27"/>
    </reaction>
</comment>
<evidence type="ECO:0000256" key="2">
    <source>
        <dbReference type="ARBA" id="ARBA00012483"/>
    </source>
</evidence>
<evidence type="ECO:0000313" key="14">
    <source>
        <dbReference type="Proteomes" id="UP000658997"/>
    </source>
</evidence>
<reference evidence="11" key="2">
    <citation type="submission" date="2016-04" db="EMBL/GenBank/DDBJ databases">
        <authorList>
            <person name="Evans L.H."/>
            <person name="Alamgir A."/>
            <person name="Owens N."/>
            <person name="Weber N.D."/>
            <person name="Virtaneva K."/>
            <person name="Barbian K."/>
            <person name="Babar A."/>
            <person name="Rosenke K."/>
        </authorList>
    </citation>
    <scope>NUCLEOTIDE SEQUENCE</scope>
    <source>
        <strain evidence="11">UB2112</strain>
    </source>
</reference>
<reference evidence="13" key="1">
    <citation type="submission" date="2016-04" db="EMBL/GenBank/DDBJ databases">
        <authorList>
            <person name="Guldener U."/>
            <person name="Guldener U."/>
        </authorList>
    </citation>
    <scope>NUCLEOTIDE SEQUENCE [LARGE SCALE GENOMIC DNA]</scope>
    <source>
        <strain evidence="13">UB2112</strain>
    </source>
</reference>
<reference evidence="12" key="3">
    <citation type="submission" date="2018-08" db="EMBL/GenBank/DDBJ databases">
        <authorList>
            <person name="Guldener U."/>
        </authorList>
    </citation>
    <scope>NUCLEOTIDE SEQUENCE</scope>
    <source>
        <strain evidence="12">UB2</strain>
    </source>
</reference>
<keyword evidence="14" id="KW-1185">Reference proteome</keyword>
<feature type="region of interest" description="Disordered" evidence="9">
    <location>
        <begin position="472"/>
        <end position="674"/>
    </location>
</feature>
<evidence type="ECO:0000256" key="1">
    <source>
        <dbReference type="ARBA" id="ARBA00000900"/>
    </source>
</evidence>
<evidence type="ECO:0000313" key="12">
    <source>
        <dbReference type="EMBL" id="SYW84321.1"/>
    </source>
</evidence>
<dbReference type="OrthoDB" id="8062037at2759"/>
<evidence type="ECO:0000256" key="4">
    <source>
        <dbReference type="ARBA" id="ARBA00022723"/>
    </source>
</evidence>
<dbReference type="GO" id="GO:0061630">
    <property type="term" value="F:ubiquitin protein ligase activity"/>
    <property type="evidence" value="ECO:0007669"/>
    <property type="project" value="UniProtKB-EC"/>
</dbReference>
<dbReference type="Pfam" id="PF13639">
    <property type="entry name" value="zf-RING_2"/>
    <property type="match status" value="1"/>
</dbReference>
<feature type="compositionally biased region" description="Low complexity" evidence="9">
    <location>
        <begin position="475"/>
        <end position="492"/>
    </location>
</feature>
<dbReference type="EMBL" id="ULHB01000166">
    <property type="protein sequence ID" value="SYW84321.1"/>
    <property type="molecule type" value="Genomic_DNA"/>
</dbReference>
<feature type="compositionally biased region" description="Low complexity" evidence="9">
    <location>
        <begin position="547"/>
        <end position="573"/>
    </location>
</feature>
<feature type="compositionally biased region" description="Basic and acidic residues" evidence="9">
    <location>
        <begin position="236"/>
        <end position="246"/>
    </location>
</feature>
<evidence type="ECO:0000256" key="9">
    <source>
        <dbReference type="SAM" id="MobiDB-lite"/>
    </source>
</evidence>
<dbReference type="Proteomes" id="UP000179920">
    <property type="component" value="Chromosome XV"/>
</dbReference>
<name>A0A1K0GVC5_9BASI</name>
<feature type="compositionally biased region" description="Polar residues" evidence="9">
    <location>
        <begin position="160"/>
        <end position="173"/>
    </location>
</feature>
<dbReference type="SUPFAM" id="SSF57850">
    <property type="entry name" value="RING/U-box"/>
    <property type="match status" value="1"/>
</dbReference>
<dbReference type="EC" id="2.3.2.27" evidence="2"/>
<feature type="compositionally biased region" description="Basic and acidic residues" evidence="9">
    <location>
        <begin position="415"/>
        <end position="426"/>
    </location>
</feature>
<organism evidence="11 13">
    <name type="scientific">Ustilago bromivora</name>
    <dbReference type="NCBI Taxonomy" id="307758"/>
    <lineage>
        <taxon>Eukaryota</taxon>
        <taxon>Fungi</taxon>
        <taxon>Dikarya</taxon>
        <taxon>Basidiomycota</taxon>
        <taxon>Ustilaginomycotina</taxon>
        <taxon>Ustilaginomycetes</taxon>
        <taxon>Ustilaginales</taxon>
        <taxon>Ustilaginaceae</taxon>
        <taxon>Ustilago</taxon>
    </lineage>
</organism>
<feature type="compositionally biased region" description="Low complexity" evidence="9">
    <location>
        <begin position="594"/>
        <end position="605"/>
    </location>
</feature>
<proteinExistence type="predicted"/>
<feature type="compositionally biased region" description="Polar residues" evidence="9">
    <location>
        <begin position="131"/>
        <end position="148"/>
    </location>
</feature>
<gene>
    <name evidence="12" type="ORF">UBRO2_05421</name>
    <name evidence="11" type="ORF">UBRO_06121</name>
</gene>
<evidence type="ECO:0000313" key="11">
    <source>
        <dbReference type="EMBL" id="SAM84665.1"/>
    </source>
</evidence>
<keyword evidence="5 8" id="KW-0863">Zinc-finger</keyword>
<keyword evidence="3" id="KW-0808">Transferase</keyword>
<feature type="domain" description="RING-type" evidence="10">
    <location>
        <begin position="398"/>
        <end position="464"/>
    </location>
</feature>
<dbReference type="EMBL" id="LT558131">
    <property type="protein sequence ID" value="SAM84665.1"/>
    <property type="molecule type" value="Genomic_DNA"/>
</dbReference>
<keyword evidence="7" id="KW-0862">Zinc</keyword>
<evidence type="ECO:0000256" key="5">
    <source>
        <dbReference type="ARBA" id="ARBA00022771"/>
    </source>
</evidence>
<feature type="compositionally biased region" description="Polar residues" evidence="9">
    <location>
        <begin position="493"/>
        <end position="504"/>
    </location>
</feature>
<dbReference type="InterPro" id="IPR013083">
    <property type="entry name" value="Znf_RING/FYVE/PHD"/>
</dbReference>
<evidence type="ECO:0000313" key="13">
    <source>
        <dbReference type="Proteomes" id="UP000179920"/>
    </source>
</evidence>
<feature type="compositionally biased region" description="Polar residues" evidence="9">
    <location>
        <begin position="199"/>
        <end position="214"/>
    </location>
</feature>
<protein>
    <recommendedName>
        <fullName evidence="2">RING-type E3 ubiquitin transferase</fullName>
        <ecNumber evidence="2">2.3.2.27</ecNumber>
    </recommendedName>
</protein>
<keyword evidence="4" id="KW-0479">Metal-binding</keyword>
<dbReference type="AlphaFoldDB" id="A0A1K0GVC5"/>
<dbReference type="SMART" id="SM00184">
    <property type="entry name" value="RING"/>
    <property type="match status" value="1"/>
</dbReference>
<accession>A0A1K0GVC5</accession>
<evidence type="ECO:0000256" key="3">
    <source>
        <dbReference type="ARBA" id="ARBA00022679"/>
    </source>
</evidence>